<organism evidence="5 6">
    <name type="scientific">Myxozyma melibiosi</name>
    <dbReference type="NCBI Taxonomy" id="54550"/>
    <lineage>
        <taxon>Eukaryota</taxon>
        <taxon>Fungi</taxon>
        <taxon>Dikarya</taxon>
        <taxon>Ascomycota</taxon>
        <taxon>Saccharomycotina</taxon>
        <taxon>Lipomycetes</taxon>
        <taxon>Lipomycetales</taxon>
        <taxon>Lipomycetaceae</taxon>
        <taxon>Myxozyma</taxon>
    </lineage>
</organism>
<evidence type="ECO:0000256" key="1">
    <source>
        <dbReference type="ARBA" id="ARBA00008080"/>
    </source>
</evidence>
<keyword evidence="6" id="KW-1185">Reference proteome</keyword>
<dbReference type="NCBIfam" id="NF003140">
    <property type="entry name" value="PRK04053.1"/>
    <property type="match status" value="1"/>
</dbReference>
<dbReference type="EMBL" id="JBBJBU010000008">
    <property type="protein sequence ID" value="KAK7204394.1"/>
    <property type="molecule type" value="Genomic_DNA"/>
</dbReference>
<dbReference type="Gene3D" id="1.10.8.50">
    <property type="match status" value="1"/>
</dbReference>
<dbReference type="Proteomes" id="UP001498771">
    <property type="component" value="Unassembled WGS sequence"/>
</dbReference>
<evidence type="ECO:0000313" key="5">
    <source>
        <dbReference type="EMBL" id="KAK7204394.1"/>
    </source>
</evidence>
<proteinExistence type="inferred from homology"/>
<evidence type="ECO:0000256" key="4">
    <source>
        <dbReference type="RuleBase" id="RU003830"/>
    </source>
</evidence>
<keyword evidence="2 4" id="KW-0689">Ribosomal protein</keyword>
<dbReference type="Pfam" id="PF00416">
    <property type="entry name" value="Ribosomal_S13"/>
    <property type="match status" value="1"/>
</dbReference>
<feature type="non-terminal residue" evidence="5">
    <location>
        <position position="1"/>
    </location>
</feature>
<comment type="caution">
    <text evidence="5">The sequence shown here is derived from an EMBL/GenBank/DDBJ whole genome shotgun (WGS) entry which is preliminary data.</text>
</comment>
<dbReference type="PANTHER" id="PTHR10871:SF3">
    <property type="entry name" value="SMALL RIBOSOMAL SUBUNIT PROTEIN US13"/>
    <property type="match status" value="1"/>
</dbReference>
<dbReference type="SUPFAM" id="SSF46946">
    <property type="entry name" value="S13-like H2TH domain"/>
    <property type="match status" value="1"/>
</dbReference>
<dbReference type="InterPro" id="IPR027437">
    <property type="entry name" value="Rbsml_uS13_C"/>
</dbReference>
<dbReference type="Gene3D" id="4.10.910.10">
    <property type="entry name" value="30s ribosomal protein s13, domain 2"/>
    <property type="match status" value="1"/>
</dbReference>
<gene>
    <name evidence="5" type="ORF">BZA70DRAFT_239885</name>
</gene>
<evidence type="ECO:0000313" key="6">
    <source>
        <dbReference type="Proteomes" id="UP001498771"/>
    </source>
</evidence>
<evidence type="ECO:0000256" key="2">
    <source>
        <dbReference type="ARBA" id="ARBA00022980"/>
    </source>
</evidence>
<sequence>HCYSLLNTNVDGKIKIMYALTLIKGVGRRYSNLVCKKADVDLNKRAGELTVEELERVVTILQNPTQYKIPSWFLNRQRDFVDGKDTQVLANGLDSKLRDDLERLKKIRAHRGLRHYWGLRVRGQHTKTTGRRGKTVGVSKKK</sequence>
<keyword evidence="3 4" id="KW-0687">Ribonucleoprotein</keyword>
<evidence type="ECO:0000256" key="3">
    <source>
        <dbReference type="ARBA" id="ARBA00023274"/>
    </source>
</evidence>
<dbReference type="PROSITE" id="PS00646">
    <property type="entry name" value="RIBOSOMAL_S13_1"/>
    <property type="match status" value="1"/>
</dbReference>
<accession>A0ABR1F3I3</accession>
<name>A0ABR1F3I3_9ASCO</name>
<dbReference type="InterPro" id="IPR010979">
    <property type="entry name" value="Ribosomal_uS13-like_H2TH"/>
</dbReference>
<comment type="similarity">
    <text evidence="1 4">Belongs to the universal ribosomal protein uS13 family.</text>
</comment>
<dbReference type="PROSITE" id="PS50159">
    <property type="entry name" value="RIBOSOMAL_S13_2"/>
    <property type="match status" value="1"/>
</dbReference>
<reference evidence="5 6" key="1">
    <citation type="submission" date="2024-03" db="EMBL/GenBank/DDBJ databases">
        <title>Genome-scale model development and genomic sequencing of the oleaginous clade Lipomyces.</title>
        <authorList>
            <consortium name="Lawrence Berkeley National Laboratory"/>
            <person name="Czajka J.J."/>
            <person name="Han Y."/>
            <person name="Kim J."/>
            <person name="Mondo S.J."/>
            <person name="Hofstad B.A."/>
            <person name="Robles A."/>
            <person name="Haridas S."/>
            <person name="Riley R."/>
            <person name="LaButti K."/>
            <person name="Pangilinan J."/>
            <person name="Andreopoulos W."/>
            <person name="Lipzen A."/>
            <person name="Yan J."/>
            <person name="Wang M."/>
            <person name="Ng V."/>
            <person name="Grigoriev I.V."/>
            <person name="Spatafora J.W."/>
            <person name="Magnuson J.K."/>
            <person name="Baker S.E."/>
            <person name="Pomraning K.R."/>
        </authorList>
    </citation>
    <scope>NUCLEOTIDE SEQUENCE [LARGE SCALE GENOMIC DNA]</scope>
    <source>
        <strain evidence="5 6">Phaff 52-87</strain>
    </source>
</reference>
<protein>
    <submittedName>
        <fullName evidence="5">Ribosomal protein S13</fullName>
    </submittedName>
</protein>
<dbReference type="PANTHER" id="PTHR10871">
    <property type="entry name" value="30S RIBOSOMAL PROTEIN S13/40S RIBOSOMAL PROTEIN S18"/>
    <property type="match status" value="1"/>
</dbReference>
<dbReference type="InterPro" id="IPR001892">
    <property type="entry name" value="Ribosomal_uS13"/>
</dbReference>
<dbReference type="HAMAP" id="MF_01315">
    <property type="entry name" value="Ribosomal_uS13"/>
    <property type="match status" value="1"/>
</dbReference>
<dbReference type="RefSeq" id="XP_064767427.1">
    <property type="nucleotide sequence ID" value="XM_064910486.1"/>
</dbReference>
<dbReference type="PIRSF" id="PIRSF002134">
    <property type="entry name" value="Ribosomal_S13"/>
    <property type="match status" value="1"/>
</dbReference>
<dbReference type="GO" id="GO:0005840">
    <property type="term" value="C:ribosome"/>
    <property type="evidence" value="ECO:0007669"/>
    <property type="project" value="UniProtKB-KW"/>
</dbReference>
<dbReference type="GeneID" id="90035998"/>
<dbReference type="InterPro" id="IPR018269">
    <property type="entry name" value="Ribosomal_uS13_CS"/>
</dbReference>